<evidence type="ECO:0000313" key="3">
    <source>
        <dbReference type="Proteomes" id="UP001595772"/>
    </source>
</evidence>
<organism evidence="2 3">
    <name type="scientific">Oceanobacillus longus</name>
    <dbReference type="NCBI Taxonomy" id="930120"/>
    <lineage>
        <taxon>Bacteria</taxon>
        <taxon>Bacillati</taxon>
        <taxon>Bacillota</taxon>
        <taxon>Bacilli</taxon>
        <taxon>Bacillales</taxon>
        <taxon>Bacillaceae</taxon>
        <taxon>Oceanobacillus</taxon>
    </lineage>
</organism>
<dbReference type="RefSeq" id="WP_379494843.1">
    <property type="nucleotide sequence ID" value="NZ_JBHSAO010000001.1"/>
</dbReference>
<dbReference type="Pfam" id="PF07872">
    <property type="entry name" value="DUF1659"/>
    <property type="match status" value="1"/>
</dbReference>
<name>A0ABV8GR59_9BACI</name>
<sequence length="74" mass="8137">MAVADMTKSTLQLVLQDGIDSESGSPIFKSKSFNNVKTDTTADQLYAIATALVELQERALYNINRKDTADIREA</sequence>
<evidence type="ECO:0000259" key="1">
    <source>
        <dbReference type="Pfam" id="PF07872"/>
    </source>
</evidence>
<proteinExistence type="predicted"/>
<dbReference type="Proteomes" id="UP001595772">
    <property type="component" value="Unassembled WGS sequence"/>
</dbReference>
<dbReference type="EMBL" id="JBHSAO010000001">
    <property type="protein sequence ID" value="MFC4022325.1"/>
    <property type="molecule type" value="Genomic_DNA"/>
</dbReference>
<keyword evidence="3" id="KW-1185">Reference proteome</keyword>
<gene>
    <name evidence="2" type="ORF">ACFOUV_00675</name>
</gene>
<reference evidence="3" key="1">
    <citation type="journal article" date="2019" name="Int. J. Syst. Evol. Microbiol.">
        <title>The Global Catalogue of Microorganisms (GCM) 10K type strain sequencing project: providing services to taxonomists for standard genome sequencing and annotation.</title>
        <authorList>
            <consortium name="The Broad Institute Genomics Platform"/>
            <consortium name="The Broad Institute Genome Sequencing Center for Infectious Disease"/>
            <person name="Wu L."/>
            <person name="Ma J."/>
        </authorList>
    </citation>
    <scope>NUCLEOTIDE SEQUENCE [LARGE SCALE GENOMIC DNA]</scope>
    <source>
        <strain evidence="3">IBRC-M 10703</strain>
    </source>
</reference>
<dbReference type="InterPro" id="IPR012454">
    <property type="entry name" value="DUF1659"/>
</dbReference>
<protein>
    <submittedName>
        <fullName evidence="2">DUF1659 domain-containing protein</fullName>
    </submittedName>
</protein>
<feature type="domain" description="DUF1659" evidence="1">
    <location>
        <begin position="2"/>
        <end position="72"/>
    </location>
</feature>
<accession>A0ABV8GR59</accession>
<comment type="caution">
    <text evidence="2">The sequence shown here is derived from an EMBL/GenBank/DDBJ whole genome shotgun (WGS) entry which is preliminary data.</text>
</comment>
<evidence type="ECO:0000313" key="2">
    <source>
        <dbReference type="EMBL" id="MFC4022325.1"/>
    </source>
</evidence>